<feature type="domain" description="Histidine kinase" evidence="14">
    <location>
        <begin position="124"/>
        <end position="325"/>
    </location>
</feature>
<evidence type="ECO:0000256" key="10">
    <source>
        <dbReference type="ARBA" id="ARBA00022989"/>
    </source>
</evidence>
<evidence type="ECO:0000256" key="4">
    <source>
        <dbReference type="ARBA" id="ARBA00022475"/>
    </source>
</evidence>
<keyword evidence="8 15" id="KW-0418">Kinase</keyword>
<name>A0A5D4RHL0_9BACI</name>
<keyword evidence="11" id="KW-0902">Two-component regulatory system</keyword>
<dbReference type="GO" id="GO:0004721">
    <property type="term" value="F:phosphoprotein phosphatase activity"/>
    <property type="evidence" value="ECO:0007669"/>
    <property type="project" value="TreeGrafter"/>
</dbReference>
<comment type="subcellular location">
    <subcellularLocation>
        <location evidence="2">Cell membrane</location>
        <topology evidence="2">Multi-pass membrane protein</topology>
    </subcellularLocation>
</comment>
<comment type="catalytic activity">
    <reaction evidence="1">
        <text>ATP + protein L-histidine = ADP + protein N-phospho-L-histidine.</text>
        <dbReference type="EC" id="2.7.13.3"/>
    </reaction>
</comment>
<evidence type="ECO:0000256" key="6">
    <source>
        <dbReference type="ARBA" id="ARBA00022692"/>
    </source>
</evidence>
<keyword evidence="9" id="KW-0067">ATP-binding</keyword>
<evidence type="ECO:0000256" key="7">
    <source>
        <dbReference type="ARBA" id="ARBA00022741"/>
    </source>
</evidence>
<dbReference type="GO" id="GO:0005524">
    <property type="term" value="F:ATP binding"/>
    <property type="evidence" value="ECO:0007669"/>
    <property type="project" value="UniProtKB-KW"/>
</dbReference>
<organism evidence="15 16">
    <name type="scientific">Bacillus infantis</name>
    <dbReference type="NCBI Taxonomy" id="324767"/>
    <lineage>
        <taxon>Bacteria</taxon>
        <taxon>Bacillati</taxon>
        <taxon>Bacillota</taxon>
        <taxon>Bacilli</taxon>
        <taxon>Bacillales</taxon>
        <taxon>Bacillaceae</taxon>
        <taxon>Bacillus</taxon>
    </lineage>
</organism>
<dbReference type="InterPro" id="IPR004358">
    <property type="entry name" value="Sig_transdc_His_kin-like_C"/>
</dbReference>
<evidence type="ECO:0000256" key="2">
    <source>
        <dbReference type="ARBA" id="ARBA00004651"/>
    </source>
</evidence>
<evidence type="ECO:0000256" key="11">
    <source>
        <dbReference type="ARBA" id="ARBA00023012"/>
    </source>
</evidence>
<dbReference type="InterPro" id="IPR036890">
    <property type="entry name" value="HATPase_C_sf"/>
</dbReference>
<dbReference type="InterPro" id="IPR050351">
    <property type="entry name" value="BphY/WalK/GraS-like"/>
</dbReference>
<sequence length="332" mass="38128">MSWGKYLLDQRAHLAAICIILAFNWIIVWLEPGSALRPSSLLYMAAISLIVIAVYLAAGYFSKMRFYSHLAPAVEQDSLPGEWRGMSQEELLILQLFRSQYMNQHEREDALARNQKDWLEYMALWFHEIKTPISVSRMHYETDGDIDSLAEEMRKIEHFAEQALYVSRLSHFNKDYLIQEIDIQQTIKDAAKQHMKLFLSKKIKLELSLEPFSVLTDRKALLFIVSQIIGNALKYTGDRGMISICIQPAERKLTIRDNGIGIPQEDIPRVFEKGFTGKNGRQMAASTGMGLYLANELAGKLGHKLVCRSEKGQFCSFEILFPDLRDPYIEKL</sequence>
<dbReference type="GO" id="GO:0005886">
    <property type="term" value="C:plasma membrane"/>
    <property type="evidence" value="ECO:0007669"/>
    <property type="project" value="UniProtKB-SubCell"/>
</dbReference>
<evidence type="ECO:0000313" key="16">
    <source>
        <dbReference type="Proteomes" id="UP000322139"/>
    </source>
</evidence>
<keyword evidence="7" id="KW-0547">Nucleotide-binding</keyword>
<dbReference type="Proteomes" id="UP000322139">
    <property type="component" value="Unassembled WGS sequence"/>
</dbReference>
<keyword evidence="12 13" id="KW-0472">Membrane</keyword>
<dbReference type="PANTHER" id="PTHR45453:SF2">
    <property type="entry name" value="HISTIDINE KINASE"/>
    <property type="match status" value="1"/>
</dbReference>
<dbReference type="InterPro" id="IPR003594">
    <property type="entry name" value="HATPase_dom"/>
</dbReference>
<evidence type="ECO:0000256" key="3">
    <source>
        <dbReference type="ARBA" id="ARBA00012438"/>
    </source>
</evidence>
<dbReference type="Pfam" id="PF02518">
    <property type="entry name" value="HATPase_c"/>
    <property type="match status" value="1"/>
</dbReference>
<evidence type="ECO:0000256" key="5">
    <source>
        <dbReference type="ARBA" id="ARBA00022679"/>
    </source>
</evidence>
<evidence type="ECO:0000256" key="13">
    <source>
        <dbReference type="SAM" id="Phobius"/>
    </source>
</evidence>
<dbReference type="GO" id="GO:0016036">
    <property type="term" value="P:cellular response to phosphate starvation"/>
    <property type="evidence" value="ECO:0007669"/>
    <property type="project" value="TreeGrafter"/>
</dbReference>
<evidence type="ECO:0000259" key="14">
    <source>
        <dbReference type="PROSITE" id="PS50109"/>
    </source>
</evidence>
<keyword evidence="5" id="KW-0808">Transferase</keyword>
<evidence type="ECO:0000256" key="12">
    <source>
        <dbReference type="ARBA" id="ARBA00023136"/>
    </source>
</evidence>
<dbReference type="EMBL" id="VTER01000002">
    <property type="protein sequence ID" value="TYS50915.1"/>
    <property type="molecule type" value="Genomic_DNA"/>
</dbReference>
<dbReference type="GO" id="GO:0000155">
    <property type="term" value="F:phosphorelay sensor kinase activity"/>
    <property type="evidence" value="ECO:0007669"/>
    <property type="project" value="TreeGrafter"/>
</dbReference>
<keyword evidence="10 13" id="KW-1133">Transmembrane helix</keyword>
<reference evidence="15 16" key="1">
    <citation type="submission" date="2019-08" db="EMBL/GenBank/DDBJ databases">
        <title>Bacillus genomes from the desert of Cuatro Cienegas, Coahuila.</title>
        <authorList>
            <person name="Olmedo-Alvarez G."/>
        </authorList>
    </citation>
    <scope>NUCLEOTIDE SEQUENCE [LARGE SCALE GENOMIC DNA]</scope>
    <source>
        <strain evidence="15 16">CH446_14T</strain>
    </source>
</reference>
<protein>
    <recommendedName>
        <fullName evidence="3">histidine kinase</fullName>
        <ecNumber evidence="3">2.7.13.3</ecNumber>
    </recommendedName>
</protein>
<dbReference type="PRINTS" id="PR00344">
    <property type="entry name" value="BCTRLSENSOR"/>
</dbReference>
<accession>A0A5D4RHL0</accession>
<comment type="caution">
    <text evidence="15">The sequence shown here is derived from an EMBL/GenBank/DDBJ whole genome shotgun (WGS) entry which is preliminary data.</text>
</comment>
<dbReference type="PANTHER" id="PTHR45453">
    <property type="entry name" value="PHOSPHATE REGULON SENSOR PROTEIN PHOR"/>
    <property type="match status" value="1"/>
</dbReference>
<gene>
    <name evidence="15" type="ORF">FZD51_02400</name>
</gene>
<feature type="transmembrane region" description="Helical" evidence="13">
    <location>
        <begin position="42"/>
        <end position="61"/>
    </location>
</feature>
<dbReference type="Gene3D" id="3.30.565.10">
    <property type="entry name" value="Histidine kinase-like ATPase, C-terminal domain"/>
    <property type="match status" value="1"/>
</dbReference>
<dbReference type="PROSITE" id="PS50109">
    <property type="entry name" value="HIS_KIN"/>
    <property type="match status" value="1"/>
</dbReference>
<feature type="transmembrane region" description="Helical" evidence="13">
    <location>
        <begin position="12"/>
        <end position="30"/>
    </location>
</feature>
<evidence type="ECO:0000256" key="8">
    <source>
        <dbReference type="ARBA" id="ARBA00022777"/>
    </source>
</evidence>
<keyword evidence="4" id="KW-1003">Cell membrane</keyword>
<dbReference type="AlphaFoldDB" id="A0A5D4RHL0"/>
<dbReference type="SUPFAM" id="SSF55874">
    <property type="entry name" value="ATPase domain of HSP90 chaperone/DNA topoisomerase II/histidine kinase"/>
    <property type="match status" value="1"/>
</dbReference>
<dbReference type="InterPro" id="IPR005467">
    <property type="entry name" value="His_kinase_dom"/>
</dbReference>
<evidence type="ECO:0000256" key="9">
    <source>
        <dbReference type="ARBA" id="ARBA00022840"/>
    </source>
</evidence>
<dbReference type="SMART" id="SM00387">
    <property type="entry name" value="HATPase_c"/>
    <property type="match status" value="1"/>
</dbReference>
<evidence type="ECO:0000256" key="1">
    <source>
        <dbReference type="ARBA" id="ARBA00000085"/>
    </source>
</evidence>
<dbReference type="EC" id="2.7.13.3" evidence="3"/>
<proteinExistence type="predicted"/>
<keyword evidence="6 13" id="KW-0812">Transmembrane</keyword>
<dbReference type="RefSeq" id="WP_148973313.1">
    <property type="nucleotide sequence ID" value="NZ_JBNIKT010000005.1"/>
</dbReference>
<evidence type="ECO:0000313" key="15">
    <source>
        <dbReference type="EMBL" id="TYS50915.1"/>
    </source>
</evidence>